<dbReference type="RefSeq" id="XP_023275222.1">
    <property type="nucleotide sequence ID" value="XM_023419454.1"/>
</dbReference>
<feature type="transmembrane region" description="Helical" evidence="14">
    <location>
        <begin position="184"/>
        <end position="210"/>
    </location>
</feature>
<feature type="domain" description="Palmitoyltransferase DHHC" evidence="16">
    <location>
        <begin position="102"/>
        <end position="222"/>
    </location>
</feature>
<evidence type="ECO:0000256" key="5">
    <source>
        <dbReference type="ARBA" id="ARBA00022989"/>
    </source>
</evidence>
<feature type="transmembrane region" description="Helical" evidence="14">
    <location>
        <begin position="148"/>
        <end position="172"/>
    </location>
</feature>
<dbReference type="GeneTree" id="ENSGT00940000158044"/>
<dbReference type="Pfam" id="PF01529">
    <property type="entry name" value="DHHC"/>
    <property type="match status" value="1"/>
</dbReference>
<sequence>MPAGGADSLKPSAFIPVCTAACLLVGSTSLFFVFTCPWLAVTICPAVPPCCATLFLFVLANFTMATFMDAGVLPMANEDEDKDDEFRAPLYKNVDVKGVQVRMKWCASCHFYRPPRCSHCSVCDHCVEDFDHHCPWVNNCIGRRNYRYFFLFLLSLTVHMIGVFTFGLIYVLHHMDELWKLHCTVTLVVISISGLFLIPVLGLTGFHLYLVSRGRTTNEQVTGKFQGGVNPFTRGCCNNLEYLVCSPISPKYTARPCKKMVIHVQPPFLRPEIDRQMPVKVRDNGIHSQDKQTSAGAVELSDIKQLKTPPPLPPKPDHSLLKGQIAAMDEMGHHTKSIIPVSIPTVPQLRPVLEAISRGSSPIPPEQLLRTSEQQGSNKSPDLRFESRESPARGSQQVGLPVQSPRQTSTASSSLQLNSLTLNSRSLTLKHASRHGSKSQLPAMHADGFGSNPPLGIISSSSLLANHSSSSSSSLTYDNLINPAEPQFLAQRGAPPVGYHPHFMALGTDGTVVQRPPPHAYSPVFMGVTRQSPQPRDPSPSLQGLTSRDHSPSFQGFMQRDPSPAFQGLMPRDLATQSVTSRDVPPPGLTMRELTSQSLRDSFRDLAPQGLPPQMSAAARYDNFSKTMMASIHERREMEERERMLRLQARSQALYGTDLGIYDIPSRRSLPPDNIRTPGSRGPTPPAYGSREFLMSTGILGYGMRTSPLSSSSTSSLTRGPKTSSSPLQSSSSSSLQSKGRSSSPAYCHPDRQTQPLPSSTSTLPRLPSSSTSSAPSYASYANTKRSSLTYSSEGKDSVALGALK</sequence>
<dbReference type="PANTHER" id="PTHR12349:SF1">
    <property type="entry name" value="PALMITOYLTRANSFERASE ZDHHC8"/>
    <property type="match status" value="1"/>
</dbReference>
<comment type="subcellular location">
    <subcellularLocation>
        <location evidence="2">Golgi apparatus membrane</location>
        <topology evidence="2">Multi-pass membrane protein</topology>
    </subcellularLocation>
    <subcellularLocation>
        <location evidence="1">Mitochondrion membrane</location>
        <topology evidence="1">Multi-pass membrane protein</topology>
    </subcellularLocation>
</comment>
<feature type="transmembrane region" description="Helical" evidence="14">
    <location>
        <begin position="38"/>
        <end position="59"/>
    </location>
</feature>
<dbReference type="GO" id="GO:0019706">
    <property type="term" value="F:protein-cysteine S-palmitoyltransferase activity"/>
    <property type="evidence" value="ECO:0007669"/>
    <property type="project" value="UniProtKB-EC"/>
</dbReference>
<evidence type="ECO:0000256" key="2">
    <source>
        <dbReference type="ARBA" id="ARBA00004653"/>
    </source>
</evidence>
<name>A0A3B4X8P1_SERLL</name>
<organism evidence="17 18">
    <name type="scientific">Seriola lalandi dorsalis</name>
    <dbReference type="NCBI Taxonomy" id="1841481"/>
    <lineage>
        <taxon>Eukaryota</taxon>
        <taxon>Metazoa</taxon>
        <taxon>Chordata</taxon>
        <taxon>Craniata</taxon>
        <taxon>Vertebrata</taxon>
        <taxon>Euteleostomi</taxon>
        <taxon>Actinopterygii</taxon>
        <taxon>Neopterygii</taxon>
        <taxon>Teleostei</taxon>
        <taxon>Neoteleostei</taxon>
        <taxon>Acanthomorphata</taxon>
        <taxon>Carangaria</taxon>
        <taxon>Carangiformes</taxon>
        <taxon>Carangidae</taxon>
        <taxon>Seriola</taxon>
    </lineage>
</organism>
<dbReference type="GO" id="GO:0031966">
    <property type="term" value="C:mitochondrial membrane"/>
    <property type="evidence" value="ECO:0007669"/>
    <property type="project" value="UniProtKB-SubCell"/>
</dbReference>
<feature type="region of interest" description="Disordered" evidence="15">
    <location>
        <begin position="662"/>
        <end position="691"/>
    </location>
</feature>
<dbReference type="KEGG" id="slal:111664736"/>
<feature type="compositionally biased region" description="Low complexity" evidence="15">
    <location>
        <begin position="706"/>
        <end position="744"/>
    </location>
</feature>
<feature type="compositionally biased region" description="Low complexity" evidence="15">
    <location>
        <begin position="406"/>
        <end position="417"/>
    </location>
</feature>
<evidence type="ECO:0000256" key="10">
    <source>
        <dbReference type="ARBA" id="ARBA00023288"/>
    </source>
</evidence>
<feature type="compositionally biased region" description="Low complexity" evidence="15">
    <location>
        <begin position="756"/>
        <end position="782"/>
    </location>
</feature>
<proteinExistence type="inferred from homology"/>
<evidence type="ECO:0000259" key="16">
    <source>
        <dbReference type="Pfam" id="PF01529"/>
    </source>
</evidence>
<evidence type="ECO:0000256" key="12">
    <source>
        <dbReference type="ARBA" id="ARBA00023463"/>
    </source>
</evidence>
<evidence type="ECO:0000256" key="1">
    <source>
        <dbReference type="ARBA" id="ARBA00004225"/>
    </source>
</evidence>
<evidence type="ECO:0000256" key="14">
    <source>
        <dbReference type="RuleBase" id="RU079119"/>
    </source>
</evidence>
<feature type="region of interest" description="Disordered" evidence="15">
    <location>
        <begin position="357"/>
        <end position="417"/>
    </location>
</feature>
<keyword evidence="6" id="KW-0333">Golgi apparatus</keyword>
<dbReference type="Ensembl" id="ENSSLDT00000014581.1">
    <property type="protein sequence ID" value="ENSSLDP00000014054.1"/>
    <property type="gene ID" value="ENSSLDG00000011205.1"/>
</dbReference>
<feature type="region of interest" description="Disordered" evidence="15">
    <location>
        <begin position="283"/>
        <end position="318"/>
    </location>
</feature>
<keyword evidence="5 14" id="KW-1133">Transmembrane helix</keyword>
<evidence type="ECO:0000313" key="17">
    <source>
        <dbReference type="Ensembl" id="ENSSLDP00000014054.1"/>
    </source>
</evidence>
<dbReference type="Proteomes" id="UP000261360">
    <property type="component" value="Unplaced"/>
</dbReference>
<comment type="domain">
    <text evidence="14">The DHHC domain is required for palmitoyltransferase activity.</text>
</comment>
<dbReference type="InterPro" id="IPR001594">
    <property type="entry name" value="Palmitoyltrfase_DHHC"/>
</dbReference>
<feature type="region of interest" description="Disordered" evidence="15">
    <location>
        <begin position="528"/>
        <end position="569"/>
    </location>
</feature>
<protein>
    <recommendedName>
        <fullName evidence="14">Palmitoyltransferase</fullName>
        <ecNumber evidence="14">2.3.1.225</ecNumber>
    </recommendedName>
</protein>
<feature type="region of interest" description="Disordered" evidence="15">
    <location>
        <begin position="705"/>
        <end position="805"/>
    </location>
</feature>
<feature type="compositionally biased region" description="Polar residues" evidence="15">
    <location>
        <begin position="369"/>
        <end position="380"/>
    </location>
</feature>
<keyword evidence="4 14" id="KW-0812">Transmembrane</keyword>
<evidence type="ECO:0000256" key="13">
    <source>
        <dbReference type="ARBA" id="ARBA00047790"/>
    </source>
</evidence>
<reference evidence="17" key="1">
    <citation type="submission" date="2025-08" db="UniProtKB">
        <authorList>
            <consortium name="Ensembl"/>
        </authorList>
    </citation>
    <scope>IDENTIFICATION</scope>
</reference>
<evidence type="ECO:0000256" key="15">
    <source>
        <dbReference type="SAM" id="MobiDB-lite"/>
    </source>
</evidence>
<dbReference type="EC" id="2.3.1.225" evidence="14"/>
<evidence type="ECO:0000313" key="18">
    <source>
        <dbReference type="Proteomes" id="UP000261360"/>
    </source>
</evidence>
<dbReference type="PANTHER" id="PTHR12349">
    <property type="entry name" value="ANKYRIN REPEAT AND LEM DOMAIN-CONTAINING PROTEIN 2"/>
    <property type="match status" value="1"/>
</dbReference>
<keyword evidence="18" id="KW-1185">Reference proteome</keyword>
<comment type="similarity">
    <text evidence="12">Belongs to the DHHC palmitoyltransferase family. ERF2/ZDHHC9 subfamily.</text>
</comment>
<keyword evidence="10" id="KW-0449">Lipoprotein</keyword>
<feature type="compositionally biased region" description="Polar residues" evidence="15">
    <location>
        <begin position="783"/>
        <end position="793"/>
    </location>
</feature>
<evidence type="ECO:0000256" key="9">
    <source>
        <dbReference type="ARBA" id="ARBA00023139"/>
    </source>
</evidence>
<evidence type="ECO:0000256" key="3">
    <source>
        <dbReference type="ARBA" id="ARBA00022679"/>
    </source>
</evidence>
<evidence type="ECO:0000256" key="6">
    <source>
        <dbReference type="ARBA" id="ARBA00023034"/>
    </source>
</evidence>
<keyword evidence="8 14" id="KW-0472">Membrane</keyword>
<evidence type="ECO:0000256" key="7">
    <source>
        <dbReference type="ARBA" id="ARBA00023128"/>
    </source>
</evidence>
<evidence type="ECO:0000256" key="8">
    <source>
        <dbReference type="ARBA" id="ARBA00023136"/>
    </source>
</evidence>
<dbReference type="GeneID" id="111664736"/>
<comment type="catalytic activity">
    <reaction evidence="13">
        <text>L-cysteinyl-[protein] + hexadecanoyl-CoA = S-hexadecanoyl-L-cysteinyl-[protein] + CoA</text>
        <dbReference type="Rhea" id="RHEA:36683"/>
        <dbReference type="Rhea" id="RHEA-COMP:10131"/>
        <dbReference type="Rhea" id="RHEA-COMP:11032"/>
        <dbReference type="ChEBI" id="CHEBI:29950"/>
        <dbReference type="ChEBI" id="CHEBI:57287"/>
        <dbReference type="ChEBI" id="CHEBI:57379"/>
        <dbReference type="ChEBI" id="CHEBI:74151"/>
        <dbReference type="EC" id="2.3.1.225"/>
    </reaction>
    <physiologicalReaction direction="left-to-right" evidence="13">
        <dbReference type="Rhea" id="RHEA:36684"/>
    </physiologicalReaction>
</comment>
<keyword evidence="11 14" id="KW-0012">Acyltransferase</keyword>
<evidence type="ECO:0000256" key="11">
    <source>
        <dbReference type="ARBA" id="ARBA00023315"/>
    </source>
</evidence>
<dbReference type="CTD" id="555918"/>
<evidence type="ECO:0000256" key="4">
    <source>
        <dbReference type="ARBA" id="ARBA00022692"/>
    </source>
</evidence>
<keyword evidence="9" id="KW-0564">Palmitate</keyword>
<keyword evidence="7" id="KW-0496">Mitochondrion</keyword>
<dbReference type="GO" id="GO:0000139">
    <property type="term" value="C:Golgi membrane"/>
    <property type="evidence" value="ECO:0007669"/>
    <property type="project" value="UniProtKB-SubCell"/>
</dbReference>
<accession>A0A3B4X8P1</accession>
<dbReference type="OrthoDB" id="4096362at2759"/>
<feature type="compositionally biased region" description="Basic and acidic residues" evidence="15">
    <location>
        <begin position="381"/>
        <end position="391"/>
    </location>
</feature>
<dbReference type="PROSITE" id="PS50216">
    <property type="entry name" value="DHHC"/>
    <property type="match status" value="1"/>
</dbReference>
<dbReference type="STRING" id="1841481.ENSSLDP00000014054"/>
<feature type="compositionally biased region" description="Polar residues" evidence="15">
    <location>
        <begin position="542"/>
        <end position="556"/>
    </location>
</feature>
<dbReference type="AlphaFoldDB" id="A0A3B4X8P1"/>
<reference evidence="17" key="2">
    <citation type="submission" date="2025-09" db="UniProtKB">
        <authorList>
            <consortium name="Ensembl"/>
        </authorList>
    </citation>
    <scope>IDENTIFICATION</scope>
</reference>
<feature type="transmembrane region" description="Helical" evidence="14">
    <location>
        <begin position="12"/>
        <end position="32"/>
    </location>
</feature>
<keyword evidence="3 14" id="KW-0808">Transferase</keyword>